<dbReference type="EMBL" id="CP000851">
    <property type="protein sequence ID" value="ABV87060.1"/>
    <property type="molecule type" value="Genomic_DNA"/>
</dbReference>
<organism evidence="2 3">
    <name type="scientific">Shewanella pealeana (strain ATCC 700345 / ANG-SQ1)</name>
    <dbReference type="NCBI Taxonomy" id="398579"/>
    <lineage>
        <taxon>Bacteria</taxon>
        <taxon>Pseudomonadati</taxon>
        <taxon>Pseudomonadota</taxon>
        <taxon>Gammaproteobacteria</taxon>
        <taxon>Alteromonadales</taxon>
        <taxon>Shewanellaceae</taxon>
        <taxon>Shewanella</taxon>
    </lineage>
</organism>
<dbReference type="KEGG" id="spl:Spea_1737"/>
<dbReference type="AlphaFoldDB" id="A8H3C3"/>
<dbReference type="Proteomes" id="UP000002608">
    <property type="component" value="Chromosome"/>
</dbReference>
<protein>
    <recommendedName>
        <fullName evidence="1">DUF58 domain-containing protein</fullName>
    </recommendedName>
</protein>
<evidence type="ECO:0000259" key="1">
    <source>
        <dbReference type="Pfam" id="PF01882"/>
    </source>
</evidence>
<dbReference type="Pfam" id="PF01882">
    <property type="entry name" value="DUF58"/>
    <property type="match status" value="1"/>
</dbReference>
<dbReference type="InterPro" id="IPR002881">
    <property type="entry name" value="DUF58"/>
</dbReference>
<name>A8H3C3_SHEPA</name>
<evidence type="ECO:0000313" key="3">
    <source>
        <dbReference type="Proteomes" id="UP000002608"/>
    </source>
</evidence>
<evidence type="ECO:0000313" key="2">
    <source>
        <dbReference type="EMBL" id="ABV87060.1"/>
    </source>
</evidence>
<dbReference type="HOGENOM" id="CLU_054927_1_0_6"/>
<reference evidence="2 3" key="1">
    <citation type="submission" date="2007-10" db="EMBL/GenBank/DDBJ databases">
        <title>Complete sequence of Shewanella pealeana ATCC 700345.</title>
        <authorList>
            <consortium name="US DOE Joint Genome Institute"/>
            <person name="Copeland A."/>
            <person name="Lucas S."/>
            <person name="Lapidus A."/>
            <person name="Barry K."/>
            <person name="Glavina del Rio T."/>
            <person name="Dalin E."/>
            <person name="Tice H."/>
            <person name="Pitluck S."/>
            <person name="Chertkov O."/>
            <person name="Brettin T."/>
            <person name="Bruce D."/>
            <person name="Detter J.C."/>
            <person name="Han C."/>
            <person name="Schmutz J."/>
            <person name="Larimer F."/>
            <person name="Land M."/>
            <person name="Hauser L."/>
            <person name="Kyrpides N."/>
            <person name="Kim E."/>
            <person name="Zhao J.-S.Z."/>
            <person name="Manno D."/>
            <person name="Hawari J."/>
            <person name="Richardson P."/>
        </authorList>
    </citation>
    <scope>NUCLEOTIDE SEQUENCE [LARGE SCALE GENOMIC DNA]</scope>
    <source>
        <strain evidence="3">ATCC 700345 / ANG-SQ1</strain>
    </source>
</reference>
<gene>
    <name evidence="2" type="ordered locus">Spea_1737</name>
</gene>
<dbReference type="OrthoDB" id="9776116at2"/>
<accession>A8H3C3</accession>
<feature type="domain" description="DUF58" evidence="1">
    <location>
        <begin position="53"/>
        <end position="270"/>
    </location>
</feature>
<dbReference type="STRING" id="398579.Spea_1737"/>
<dbReference type="PANTHER" id="PTHR33608">
    <property type="entry name" value="BLL2464 PROTEIN"/>
    <property type="match status" value="1"/>
</dbReference>
<keyword evidence="3" id="KW-1185">Reference proteome</keyword>
<dbReference type="eggNOG" id="COG1721">
    <property type="taxonomic scope" value="Bacteria"/>
</dbReference>
<dbReference type="PANTHER" id="PTHR33608:SF12">
    <property type="entry name" value="DUF58 DOMAIN-CONTAINING PROTEIN"/>
    <property type="match status" value="1"/>
</dbReference>
<sequence>MSSDERIYTNFSRLSLLAKKGRGLSWRPPYSKISPLSGLQKSSQRGRGLDFVELRHYFDGDDVRCIDWRVTQRTGQAFIRLYSEEKDKSAVLLIDLRSSMFFASDGVMKSVLASELAAIIAGRIQVEGDRIGALMLTDTHIESHSAMRGEKSLLSLLEKVTQLGGRLPAQGQIEPPSLDDALHLLCQQKIKESQIFIISDFVDFIDKTSRALLSQLARHNNIIGLRVSDPLEDELPNSNVLMGDGLLQLEINGDNGQLRQRYNRFTIEHNQGVENGFLSIGQPYLALTTHKESWQQLFSMSSARRR</sequence>
<proteinExistence type="predicted"/>
<dbReference type="RefSeq" id="WP_012154980.1">
    <property type="nucleotide sequence ID" value="NC_009901.1"/>
</dbReference>